<dbReference type="SUPFAM" id="SSF53067">
    <property type="entry name" value="Actin-like ATPase domain"/>
    <property type="match status" value="2"/>
</dbReference>
<dbReference type="Gene3D" id="3.30.420.40">
    <property type="match status" value="2"/>
</dbReference>
<dbReference type="OrthoDB" id="2963168at2759"/>
<dbReference type="InterPro" id="IPR043129">
    <property type="entry name" value="ATPase_NBD"/>
</dbReference>
<dbReference type="eggNOG" id="KOG0101">
    <property type="taxonomic scope" value="Eukaryota"/>
</dbReference>
<dbReference type="PANTHER" id="PTHR14187:SF5">
    <property type="entry name" value="HEAT SHOCK 70 KDA PROTEIN 12A"/>
    <property type="match status" value="1"/>
</dbReference>
<name>A0A1X7UV99_AMPQE</name>
<dbReference type="Gene3D" id="3.90.640.10">
    <property type="entry name" value="Actin, Chain A, domain 4"/>
    <property type="match status" value="1"/>
</dbReference>
<dbReference type="PANTHER" id="PTHR14187">
    <property type="entry name" value="ALPHA KINASE/ELONGATION FACTOR 2 KINASE"/>
    <property type="match status" value="1"/>
</dbReference>
<reference evidence="2" key="1">
    <citation type="journal article" date="2010" name="Nature">
        <title>The Amphimedon queenslandica genome and the evolution of animal complexity.</title>
        <authorList>
            <person name="Srivastava M."/>
            <person name="Simakov O."/>
            <person name="Chapman J."/>
            <person name="Fahey B."/>
            <person name="Gauthier M.E."/>
            <person name="Mitros T."/>
            <person name="Richards G.S."/>
            <person name="Conaco C."/>
            <person name="Dacre M."/>
            <person name="Hellsten U."/>
            <person name="Larroux C."/>
            <person name="Putnam N.H."/>
            <person name="Stanke M."/>
            <person name="Adamska M."/>
            <person name="Darling A."/>
            <person name="Degnan S.M."/>
            <person name="Oakley T.H."/>
            <person name="Plachetzki D.C."/>
            <person name="Zhai Y."/>
            <person name="Adamski M."/>
            <person name="Calcino A."/>
            <person name="Cummins S.F."/>
            <person name="Goodstein D.M."/>
            <person name="Harris C."/>
            <person name="Jackson D.J."/>
            <person name="Leys S.P."/>
            <person name="Shu S."/>
            <person name="Woodcroft B.J."/>
            <person name="Vervoort M."/>
            <person name="Kosik K.S."/>
            <person name="Manning G."/>
            <person name="Degnan B.M."/>
            <person name="Rokhsar D.S."/>
        </authorList>
    </citation>
    <scope>NUCLEOTIDE SEQUENCE [LARGE SCALE GENOMIC DNA]</scope>
</reference>
<dbReference type="STRING" id="400682.A0A1X7UV99"/>
<reference evidence="1" key="2">
    <citation type="submission" date="2017-05" db="UniProtKB">
        <authorList>
            <consortium name="EnsemblMetazoa"/>
        </authorList>
    </citation>
    <scope>IDENTIFICATION</scope>
</reference>
<keyword evidence="2" id="KW-1185">Reference proteome</keyword>
<dbReference type="Proteomes" id="UP000007879">
    <property type="component" value="Unassembled WGS sequence"/>
</dbReference>
<dbReference type="EnsemblMetazoa" id="XM_011405740.2">
    <property type="protein sequence ID" value="XP_011404042.1"/>
    <property type="gene ID" value="LOC105312812"/>
</dbReference>
<dbReference type="KEGG" id="aqu:105312812"/>
<accession>A0A1X7UV99</accession>
<dbReference type="AlphaFoldDB" id="A0A1X7UV99"/>
<dbReference type="EnsemblMetazoa" id="Aqu2.1.31449_001">
    <property type="protein sequence ID" value="Aqu2.1.31449_001"/>
    <property type="gene ID" value="Aqu2.1.31449"/>
</dbReference>
<proteinExistence type="predicted"/>
<sequence length="632" mass="70304">MGNTYSRPQRKIRRGTPLQIPANIAAIDFGTTALSLSYSTKGDVDGMPKTLPFGPDKISRIPNAILLQRGDLEDNKINIVKVVLGDVARDKFFKLKVHERKDYIYFERIKMLLRREKGINREVHVTSFTGEPFYLLEVIAFILKYLSEELQEHLSRTVLPLKKNNFDWVITVPAIWDAQSKRMMREAAFLSGMLTEKEGLTALTPVATGVQKPEEVNPEKLSLALEPECAAIYSQAASKKEAEQYKNAATSKDEVEEVVAKLGKGYMIIDAGGGTVDITAQVEVKGGGVEVVTVPIGNALGGTQINEKFSSIFQASIYDKGFSSFYSQSDKAGAAIDKLVYTEFESQKISLGKGTHNEMVVGISKPIMTFYGEEKLEGGNFPIGFEFEDDNIRITEDAAEKNLFDESIKSLIEHMFEALKSPKMDHIETIYLVGGFGSSKLVEKHVKEALQRKSLKIQVIVPTSPTLAIATGAVMLRKNPAFIKARCADANYGIAITEKFDSKKHDPAYKIKGDSNDEYYCKDVFDVFLQKGELVSYGEEFVTQLCAPDGSEEVTLEIYSTEENGIKYVKAPDGKPKAKSVGKLIIEAPNPDKLSWKERQIDVMMNFSGSEIQARAMYRSTNKEVKTVIDYL</sequence>
<evidence type="ECO:0000313" key="1">
    <source>
        <dbReference type="EnsemblMetazoa" id="Aqu2.1.31449_001"/>
    </source>
</evidence>
<protein>
    <submittedName>
        <fullName evidence="1">Uncharacterized protein</fullName>
    </submittedName>
</protein>
<gene>
    <name evidence="1" type="primary">105312812</name>
</gene>
<evidence type="ECO:0000313" key="2">
    <source>
        <dbReference type="Proteomes" id="UP000007879"/>
    </source>
</evidence>
<dbReference type="InParanoid" id="A0A1X7UV99"/>
<organism evidence="1">
    <name type="scientific">Amphimedon queenslandica</name>
    <name type="common">Sponge</name>
    <dbReference type="NCBI Taxonomy" id="400682"/>
    <lineage>
        <taxon>Eukaryota</taxon>
        <taxon>Metazoa</taxon>
        <taxon>Porifera</taxon>
        <taxon>Demospongiae</taxon>
        <taxon>Heteroscleromorpha</taxon>
        <taxon>Haplosclerida</taxon>
        <taxon>Niphatidae</taxon>
        <taxon>Amphimedon</taxon>
    </lineage>
</organism>